<reference evidence="2" key="1">
    <citation type="submission" date="2019-06" db="EMBL/GenBank/DDBJ databases">
        <authorList>
            <person name="Zheng W."/>
        </authorList>
    </citation>
    <scope>NUCLEOTIDE SEQUENCE</scope>
    <source>
        <strain evidence="2">QDHG01</strain>
    </source>
</reference>
<keyword evidence="3" id="KW-1185">Reference proteome</keyword>
<name>A0A8J8T0C9_HALGN</name>
<evidence type="ECO:0000313" key="3">
    <source>
        <dbReference type="Proteomes" id="UP000785679"/>
    </source>
</evidence>
<comment type="caution">
    <text evidence="2">The sequence shown here is derived from an EMBL/GenBank/DDBJ whole genome shotgun (WGS) entry which is preliminary data.</text>
</comment>
<evidence type="ECO:0000256" key="1">
    <source>
        <dbReference type="SAM" id="MobiDB-lite"/>
    </source>
</evidence>
<dbReference type="Proteomes" id="UP000785679">
    <property type="component" value="Unassembled WGS sequence"/>
</dbReference>
<organism evidence="2 3">
    <name type="scientific">Halteria grandinella</name>
    <dbReference type="NCBI Taxonomy" id="5974"/>
    <lineage>
        <taxon>Eukaryota</taxon>
        <taxon>Sar</taxon>
        <taxon>Alveolata</taxon>
        <taxon>Ciliophora</taxon>
        <taxon>Intramacronucleata</taxon>
        <taxon>Spirotrichea</taxon>
        <taxon>Stichotrichia</taxon>
        <taxon>Sporadotrichida</taxon>
        <taxon>Halteriidae</taxon>
        <taxon>Halteria</taxon>
    </lineage>
</organism>
<feature type="compositionally biased region" description="Low complexity" evidence="1">
    <location>
        <begin position="24"/>
        <end position="37"/>
    </location>
</feature>
<dbReference type="EMBL" id="RRYP01011767">
    <property type="protein sequence ID" value="TNV77522.1"/>
    <property type="molecule type" value="Genomic_DNA"/>
</dbReference>
<gene>
    <name evidence="2" type="ORF">FGO68_gene15186</name>
</gene>
<sequence length="109" mass="12440">MVVVPGRLLSPPDNDGREHRPNYPRLTPSLPRSSSTPLRRDSSRAIRIRCTLLSMKALMSLLSKRNSLLLTTCFGMARPRNESSLYFIKSDFWISPEFQANTLSSLKCW</sequence>
<dbReference type="AlphaFoldDB" id="A0A8J8T0C9"/>
<feature type="region of interest" description="Disordered" evidence="1">
    <location>
        <begin position="1"/>
        <end position="42"/>
    </location>
</feature>
<protein>
    <submittedName>
        <fullName evidence="2">Uncharacterized protein</fullName>
    </submittedName>
</protein>
<accession>A0A8J8T0C9</accession>
<proteinExistence type="predicted"/>
<evidence type="ECO:0000313" key="2">
    <source>
        <dbReference type="EMBL" id="TNV77522.1"/>
    </source>
</evidence>